<accession>A0ACA9MW81</accession>
<sequence>KAEGSSDIFEEGEESENEINFTSFILEKPTTWLPETTVAYQELVAIISHDQFNSLKVPRNICSLRRYRLRLPILPVHQHKGEDRTEFWHGKIWSESPLFSDDILKITFPGFVPFGAKFADFIKPFITDMQQLQSGIRMARAI</sequence>
<reference evidence="1" key="1">
    <citation type="submission" date="2021-06" db="EMBL/GenBank/DDBJ databases">
        <authorList>
            <person name="Kallberg Y."/>
            <person name="Tangrot J."/>
            <person name="Rosling A."/>
        </authorList>
    </citation>
    <scope>NUCLEOTIDE SEQUENCE</scope>
    <source>
        <strain evidence="1">MA461A</strain>
    </source>
</reference>
<comment type="caution">
    <text evidence="1">The sequence shown here is derived from an EMBL/GenBank/DDBJ whole genome shotgun (WGS) entry which is preliminary data.</text>
</comment>
<organism evidence="1 2">
    <name type="scientific">Racocetra persica</name>
    <dbReference type="NCBI Taxonomy" id="160502"/>
    <lineage>
        <taxon>Eukaryota</taxon>
        <taxon>Fungi</taxon>
        <taxon>Fungi incertae sedis</taxon>
        <taxon>Mucoromycota</taxon>
        <taxon>Glomeromycotina</taxon>
        <taxon>Glomeromycetes</taxon>
        <taxon>Diversisporales</taxon>
        <taxon>Gigasporaceae</taxon>
        <taxon>Racocetra</taxon>
    </lineage>
</organism>
<dbReference type="EMBL" id="CAJVQC010010219">
    <property type="protein sequence ID" value="CAG8613833.1"/>
    <property type="molecule type" value="Genomic_DNA"/>
</dbReference>
<name>A0ACA9MW81_9GLOM</name>
<evidence type="ECO:0000313" key="2">
    <source>
        <dbReference type="Proteomes" id="UP000789920"/>
    </source>
</evidence>
<feature type="non-terminal residue" evidence="1">
    <location>
        <position position="1"/>
    </location>
</feature>
<gene>
    <name evidence="1" type="ORF">RPERSI_LOCUS6415</name>
</gene>
<evidence type="ECO:0000313" key="1">
    <source>
        <dbReference type="EMBL" id="CAG8613833.1"/>
    </source>
</evidence>
<protein>
    <submittedName>
        <fullName evidence="1">4832_t:CDS:1</fullName>
    </submittedName>
</protein>
<dbReference type="Proteomes" id="UP000789920">
    <property type="component" value="Unassembled WGS sequence"/>
</dbReference>
<proteinExistence type="predicted"/>
<keyword evidence="2" id="KW-1185">Reference proteome</keyword>